<dbReference type="Gene3D" id="1.10.10.10">
    <property type="entry name" value="Winged helix-like DNA-binding domain superfamily/Winged helix DNA-binding domain"/>
    <property type="match status" value="1"/>
</dbReference>
<evidence type="ECO:0000313" key="6">
    <source>
        <dbReference type="Proteomes" id="UP000650582"/>
    </source>
</evidence>
<dbReference type="SUPFAM" id="SSF46785">
    <property type="entry name" value="Winged helix' DNA-binding domain"/>
    <property type="match status" value="1"/>
</dbReference>
<comment type="caution">
    <text evidence="5">The sequence shown here is derived from an EMBL/GenBank/DDBJ whole genome shotgun (WGS) entry which is preliminary data.</text>
</comment>
<reference evidence="5" key="1">
    <citation type="submission" date="2020-09" db="EMBL/GenBank/DDBJ databases">
        <title>Comparative genome analyses of four rice-infecting Rhizoctonia solani isolates reveal extensive enrichment of homogalacturonan modification genes.</title>
        <authorList>
            <person name="Lee D.-Y."/>
            <person name="Jeon J."/>
            <person name="Kim K.-T."/>
            <person name="Cheong K."/>
            <person name="Song H."/>
            <person name="Choi G."/>
            <person name="Ko J."/>
            <person name="Opiyo S.O."/>
            <person name="Zuo S."/>
            <person name="Madhav S."/>
            <person name="Lee Y.-H."/>
            <person name="Wang G.-L."/>
        </authorList>
    </citation>
    <scope>NUCLEOTIDE SEQUENCE</scope>
    <source>
        <strain evidence="5">AG1-IA YN-7</strain>
    </source>
</reference>
<dbReference type="GO" id="GO:0016491">
    <property type="term" value="F:oxidoreductase activity"/>
    <property type="evidence" value="ECO:0007669"/>
    <property type="project" value="UniProtKB-KW"/>
</dbReference>
<organism evidence="5 6">
    <name type="scientific">Rhizoctonia solani</name>
    <dbReference type="NCBI Taxonomy" id="456999"/>
    <lineage>
        <taxon>Eukaryota</taxon>
        <taxon>Fungi</taxon>
        <taxon>Dikarya</taxon>
        <taxon>Basidiomycota</taxon>
        <taxon>Agaricomycotina</taxon>
        <taxon>Agaricomycetes</taxon>
        <taxon>Cantharellales</taxon>
        <taxon>Ceratobasidiaceae</taxon>
        <taxon>Rhizoctonia</taxon>
    </lineage>
</organism>
<dbReference type="GO" id="GO:0000786">
    <property type="term" value="C:nucleosome"/>
    <property type="evidence" value="ECO:0007669"/>
    <property type="project" value="InterPro"/>
</dbReference>
<dbReference type="InterPro" id="IPR036388">
    <property type="entry name" value="WH-like_DNA-bd_sf"/>
</dbReference>
<dbReference type="EMBL" id="JACYCC010000035">
    <property type="protein sequence ID" value="KAF8682156.1"/>
    <property type="molecule type" value="Genomic_DNA"/>
</dbReference>
<dbReference type="InterPro" id="IPR005818">
    <property type="entry name" value="Histone_H1/H5_H15"/>
</dbReference>
<dbReference type="AlphaFoldDB" id="A0A8H7HAA5"/>
<dbReference type="PROSITE" id="PS51504">
    <property type="entry name" value="H15"/>
    <property type="match status" value="1"/>
</dbReference>
<dbReference type="InterPro" id="IPR050523">
    <property type="entry name" value="AKR_Detox_Biosynth"/>
</dbReference>
<dbReference type="PANTHER" id="PTHR43364:SF4">
    <property type="entry name" value="NAD(P)-LINKED OXIDOREDUCTASE SUPERFAMILY PROTEIN"/>
    <property type="match status" value="1"/>
</dbReference>
<dbReference type="Proteomes" id="UP000650582">
    <property type="component" value="Unassembled WGS sequence"/>
</dbReference>
<feature type="compositionally biased region" description="Low complexity" evidence="3">
    <location>
        <begin position="266"/>
        <end position="298"/>
    </location>
</feature>
<sequence length="627" mass="68228">MPRTSTSKATPKATATKASAKARPAQVHPPFVDMIVSRIFRAIPPHLIVSVYPGLTYHSTWVLTKYDYRLQECIVAHRDDSRAGVSRPMIKKFLEDKYKIDITPSHITNINRAIARGAETNVFTLPKGPSGKVRLAPKKSTVEGKENHPPAKKTAVATKKASTSTSSKKPVPAKAQTSKKATSTTKPKAKPTTTKSSSARAKSSGTAKSARTKAPVKAPAKASAKAATTKAAPAKPAAAKKASTTKKAAVTKKTPTPKPAAKPKKTTSSTTTAAKAKASGTTSSRSGRSTRGTTTSSRGTKRSQLNVIMGAMTFGKPGTEGARIVSVEAVGEILDILKSYGYHEIDTARVYTNGTSEELLGEADWKKRGLVVETKLYPSGPIKHTPEGIREYLGKSLDALKTDSIELFYLHAPDRSTPFEVTFKAVDELHKEGKFAKLGISNYMAWEVAEIVTLCQANGWIQPTVYQGIYNAVHRAVEPELLPCLRKFGIAFYLYNPLCGGWLTGRYKDMNVQPEAGSRFDPNRPDGQSKNYRARYWSETHFRALSIIEKATKEHQLTIAECALRWINHHSLLKAGYGDAIIIGASSKDHVESNLGDLEKGPLPAPVVEALDEAWEVLRASVRKYWH</sequence>
<dbReference type="Pfam" id="PF00538">
    <property type="entry name" value="Linker_histone"/>
    <property type="match status" value="1"/>
</dbReference>
<dbReference type="GO" id="GO:0003677">
    <property type="term" value="F:DNA binding"/>
    <property type="evidence" value="ECO:0007669"/>
    <property type="project" value="InterPro"/>
</dbReference>
<evidence type="ECO:0000256" key="3">
    <source>
        <dbReference type="SAM" id="MobiDB-lite"/>
    </source>
</evidence>
<dbReference type="Pfam" id="PF00248">
    <property type="entry name" value="Aldo_ket_red"/>
    <property type="match status" value="1"/>
</dbReference>
<name>A0A8H7HAA5_9AGAM</name>
<dbReference type="PANTHER" id="PTHR43364">
    <property type="entry name" value="NADH-SPECIFIC METHYLGLYOXAL REDUCTASE-RELATED"/>
    <property type="match status" value="1"/>
</dbReference>
<evidence type="ECO:0000259" key="4">
    <source>
        <dbReference type="PROSITE" id="PS51504"/>
    </source>
</evidence>
<dbReference type="PRINTS" id="PR00069">
    <property type="entry name" value="ALDKETRDTASE"/>
</dbReference>
<feature type="compositionally biased region" description="Basic and acidic residues" evidence="3">
    <location>
        <begin position="140"/>
        <end position="149"/>
    </location>
</feature>
<proteinExistence type="predicted"/>
<feature type="domain" description="H15" evidence="4">
    <location>
        <begin position="62"/>
        <end position="137"/>
    </location>
</feature>
<accession>A0A8H7HAA5</accession>
<dbReference type="InterPro" id="IPR036390">
    <property type="entry name" value="WH_DNA-bd_sf"/>
</dbReference>
<evidence type="ECO:0000256" key="1">
    <source>
        <dbReference type="ARBA" id="ARBA00020833"/>
    </source>
</evidence>
<feature type="compositionally biased region" description="Low complexity" evidence="3">
    <location>
        <begin position="152"/>
        <end position="254"/>
    </location>
</feature>
<evidence type="ECO:0000256" key="2">
    <source>
        <dbReference type="ARBA" id="ARBA00023002"/>
    </source>
</evidence>
<feature type="region of interest" description="Disordered" evidence="3">
    <location>
        <begin position="1"/>
        <end position="22"/>
    </location>
</feature>
<evidence type="ECO:0000313" key="5">
    <source>
        <dbReference type="EMBL" id="KAF8682156.1"/>
    </source>
</evidence>
<dbReference type="InterPro" id="IPR023210">
    <property type="entry name" value="NADP_OxRdtase_dom"/>
</dbReference>
<feature type="region of interest" description="Disordered" evidence="3">
    <location>
        <begin position="122"/>
        <end position="304"/>
    </location>
</feature>
<dbReference type="SUPFAM" id="SSF51430">
    <property type="entry name" value="NAD(P)-linked oxidoreductase"/>
    <property type="match status" value="1"/>
</dbReference>
<dbReference type="CDD" id="cd19075">
    <property type="entry name" value="AKR_AKR7A1-5"/>
    <property type="match status" value="1"/>
</dbReference>
<dbReference type="GO" id="GO:0006334">
    <property type="term" value="P:nucleosome assembly"/>
    <property type="evidence" value="ECO:0007669"/>
    <property type="project" value="InterPro"/>
</dbReference>
<keyword evidence="2" id="KW-0560">Oxidoreductase</keyword>
<dbReference type="InterPro" id="IPR036812">
    <property type="entry name" value="NAD(P)_OxRdtase_dom_sf"/>
</dbReference>
<dbReference type="Gene3D" id="3.20.20.100">
    <property type="entry name" value="NADP-dependent oxidoreductase domain"/>
    <property type="match status" value="1"/>
</dbReference>
<dbReference type="InterPro" id="IPR020471">
    <property type="entry name" value="AKR"/>
</dbReference>
<gene>
    <name evidence="5" type="ORF">RHS04_02366</name>
</gene>
<protein>
    <recommendedName>
        <fullName evidence="1">Histone H1</fullName>
    </recommendedName>
</protein>